<dbReference type="Pfam" id="PF20173">
    <property type="entry name" value="ZnF_RZ-type"/>
    <property type="match status" value="1"/>
</dbReference>
<dbReference type="SUPFAM" id="SSF52540">
    <property type="entry name" value="P-loop containing nucleoside triphosphate hydrolases"/>
    <property type="match status" value="1"/>
</dbReference>
<feature type="region of interest" description="Disordered" evidence="8">
    <location>
        <begin position="1"/>
        <end position="86"/>
    </location>
</feature>
<evidence type="ECO:0000313" key="11">
    <source>
        <dbReference type="Proteomes" id="UP001652700"/>
    </source>
</evidence>
<evidence type="ECO:0000256" key="8">
    <source>
        <dbReference type="SAM" id="MobiDB-lite"/>
    </source>
</evidence>
<dbReference type="InterPro" id="IPR000967">
    <property type="entry name" value="Znf_NFX1"/>
</dbReference>
<dbReference type="CDD" id="cd18808">
    <property type="entry name" value="SF1_C_Upf1"/>
    <property type="match status" value="1"/>
</dbReference>
<dbReference type="PANTHER" id="PTHR10887:SF341">
    <property type="entry name" value="NFX1-TYPE ZINC FINGER-CONTAINING PROTEIN 1"/>
    <property type="match status" value="1"/>
</dbReference>
<sequence>MKKIGNENSENEEGKGHENWRIRDGDPVPNFSGNQNWRERNRGSDPRPERGSDPRPERGRGRGWGHGHYRVLGNDRTGGNDRGFVPRKRENNELYRTRQPRQMELKALEELIDNDNIEEIILDLNDGRKGFKTLLGSTLSTDKIVLIVKMLAKICDSAFNTSKTSVLQFAIEGDFSKQVTSFVNSLAIQNSTDKMYNKYFWKDTDDFWNNIIKISEHYHDLLPSTSCDFIVKLLKSVKFSIKPIAESHAIHISDEIKNKVDSILEVVEKKQKELDAMKGIKKEPNFNLNLQEPPDDFREINVYPSTVEITTEKSPFLRPNIVKGPYPDVNTYLDIQYRLYREDFVMPLRKGICGYINNPRDKQQDIKVYEGVKFLNAESINEQNCQKIQFDFSNKNIKFEYENSKRFMFGSLLCFTDDRFNTLLFGKVVVRDEKLLGNGQLIVGFNSDMELPAGLYEKSFLLVESKVYFEPYYQVLTVLKNMPIEHFPMERYIIQVRTDARPPQYLLNVDPVFYTIELTKFSPLDWGDREFYGLNEAQNKAFHSALTREFAIIQGPPGTGKTFLGLKIVSTMLQNNEAWYKDSPILVICFTNHALDQFLEGLLSTTDKIIRVGGQSKNEKLNEYNLRNRKRVLDYSNRAVSEKHFIVRNIMRDIESINEYLNTIANYDTVIDFGAFSGVVPEYATSWFAKAEKEHIINWLFGGHNRKFRKRPVNNVKNNQNIINSVEDNPLQNEQIENNDRKPDELVDDIFQNLEVEPLKTLISLDNLYEQITRTNKEIENLMDTNLSGYMTKYVKEMLRAELEMKLYTIENQLEYLKFRLQEAQVQNLGPADYINLENPHFMSADDRWKLYFQWISIYKRHLLNQIALLNTKFRDEYALYAEMRDIEDTNVMKEALVVGMTTSGAARLNASLKALRSPIVIVEEAAEVLESHIITAVTSHCQHLILIGDHQQLKPSTASYHIETRYKLNISLFQRMVDNNVECHTLNIQHRMRPEIANLIRPTIYPVLHDHESVLDRPSILGIEHSLFFIDHEHSEDLCYDNSKKNVHESTFLMQLAKHLVLNGYKAENIIILAAYLGQMFEMQRERRIHRNLLENVRIAVLDNYQGEESDIVLLSLVRSNKENKIGFLKIENRVCVALSRARNGFYIMGNMKQLRENSECQFYETGPWPQVEATLKKQDAIGPYLSLRCQIHRGQITHVKSEEDFLKLPEGGCTLKCEAKLKCNHFCTRICHVLDRDHADYNCRQPCTSVLCDDVAHICQKYCYQICGPCNYLVRRELKCGHEATMECHLDPDKYKCNSLVNAELPCGHKAAKPCHMKPDEFPCQIPCDVRVEPCGHACTRNCHIKDDPDHIQYKCIKPCERELQGCTSTEEPHKCDKACFEECLLCEMEVLKSRTKCSHMFKVACCLDPDTITCKKPCKKQLPCGHICMKKCEEPCGDCKELVEKTVPDCNHVIEIQCKNEADRKYCRDGVCPRILPCGHQCKKKCNEPCRTRCKELVDCNITSPCGHMIKKIECYRKETDDPKILLAKCSEPCNIELQCKHTCSGTCGECFQGRFHKKCAEKCGVPLVCNHECTIPCREACQPCKQPCSYLCKHSKCKKLCGEPCTKCKEACVRKCAHQKCKRRCGYICSVPPCYEPCPKKIRGCGHPCIGFCGDPCPSLCRTCNADELAEFFFGTEDEEDARFVLLVDCGHILESSGMEQWLESDDDQIKPKVCPKCKTVIKLTQRYSEYVKGNLLDLQNVKTKLYGNDRENLELKLILQRELYLLILEFSTFGAEILSENSRRLHSRLENTNHGMRQYINKFGLAAIRAKVDIFKLLLEPLKNGKIRLKDTPMSMIQVKFISDCLMEHVDSISKQQYDDIILEIDRFYKYVQFESIMYKPHLHKSEIKCMVETVTQLLDSPQRFTKSINDNVKTHLEALKKETASNIALTDADRKEIVKAMGFKQGHWYKCPNGHPYCIADCGGAMVTSICNECKEPIGGNSHRLLSTNQVATEMDGARYGAWSEQANMNNYVLD</sequence>
<organism evidence="10 11">
    <name type="scientific">Diabrotica virgifera virgifera</name>
    <name type="common">western corn rootworm</name>
    <dbReference type="NCBI Taxonomy" id="50390"/>
    <lineage>
        <taxon>Eukaryota</taxon>
        <taxon>Metazoa</taxon>
        <taxon>Ecdysozoa</taxon>
        <taxon>Arthropoda</taxon>
        <taxon>Hexapoda</taxon>
        <taxon>Insecta</taxon>
        <taxon>Pterygota</taxon>
        <taxon>Neoptera</taxon>
        <taxon>Endopterygota</taxon>
        <taxon>Coleoptera</taxon>
        <taxon>Polyphaga</taxon>
        <taxon>Cucujiformia</taxon>
        <taxon>Chrysomeloidea</taxon>
        <taxon>Chrysomelidae</taxon>
        <taxon>Galerucinae</taxon>
        <taxon>Diabroticina</taxon>
        <taxon>Diabroticites</taxon>
        <taxon>Diabrotica</taxon>
    </lineage>
</organism>
<dbReference type="CDD" id="cd06008">
    <property type="entry name" value="NF-X1-zinc-finger"/>
    <property type="match status" value="1"/>
</dbReference>
<evidence type="ECO:0000256" key="2">
    <source>
        <dbReference type="ARBA" id="ARBA00022490"/>
    </source>
</evidence>
<dbReference type="InterPro" id="IPR045055">
    <property type="entry name" value="DNA2/NAM7-like"/>
</dbReference>
<dbReference type="InterPro" id="IPR057373">
    <property type="entry name" value="ZNFX1"/>
</dbReference>
<keyword evidence="3" id="KW-0479">Metal-binding</keyword>
<keyword evidence="6" id="KW-0862">Zinc</keyword>
<evidence type="ECO:0000256" key="4">
    <source>
        <dbReference type="ARBA" id="ARBA00022737"/>
    </source>
</evidence>
<reference evidence="10" key="1">
    <citation type="submission" date="2025-05" db="UniProtKB">
        <authorList>
            <consortium name="EnsemblMetazoa"/>
        </authorList>
    </citation>
    <scope>IDENTIFICATION</scope>
</reference>
<keyword evidence="4" id="KW-0677">Repeat</keyword>
<dbReference type="InterPro" id="IPR041677">
    <property type="entry name" value="DNA2/NAM7_AAA_11"/>
</dbReference>
<keyword evidence="11" id="KW-1185">Reference proteome</keyword>
<dbReference type="PROSITE" id="PS51981">
    <property type="entry name" value="ZF_RZ"/>
    <property type="match status" value="1"/>
</dbReference>
<dbReference type="Proteomes" id="UP001652700">
    <property type="component" value="Unplaced"/>
</dbReference>
<protein>
    <recommendedName>
        <fullName evidence="9">RZ-type domain-containing protein</fullName>
    </recommendedName>
</protein>
<keyword evidence="7" id="KW-0391">Immunity</keyword>
<accession>A0ABM5KCW1</accession>
<dbReference type="InterPro" id="IPR041679">
    <property type="entry name" value="DNA2/NAM7-like_C"/>
</dbReference>
<evidence type="ECO:0000259" key="9">
    <source>
        <dbReference type="PROSITE" id="PS51981"/>
    </source>
</evidence>
<evidence type="ECO:0000256" key="5">
    <source>
        <dbReference type="ARBA" id="ARBA00022771"/>
    </source>
</evidence>
<evidence type="ECO:0000256" key="7">
    <source>
        <dbReference type="ARBA" id="ARBA00022859"/>
    </source>
</evidence>
<dbReference type="Pfam" id="PF13086">
    <property type="entry name" value="AAA_11"/>
    <property type="match status" value="1"/>
</dbReference>
<dbReference type="InterPro" id="IPR047187">
    <property type="entry name" value="SF1_C_Upf1"/>
</dbReference>
<dbReference type="RefSeq" id="XP_050508029.1">
    <property type="nucleotide sequence ID" value="XM_050652072.1"/>
</dbReference>
<evidence type="ECO:0000313" key="10">
    <source>
        <dbReference type="EnsemblMetazoa" id="XP_050508029.1"/>
    </source>
</evidence>
<dbReference type="PANTHER" id="PTHR10887">
    <property type="entry name" value="DNA2/NAM7 HELICASE FAMILY"/>
    <property type="match status" value="1"/>
</dbReference>
<feature type="compositionally biased region" description="Basic and acidic residues" evidence="8">
    <location>
        <begin position="37"/>
        <end position="60"/>
    </location>
</feature>
<name>A0ABM5KCW1_DIAVI</name>
<dbReference type="Gene3D" id="3.40.50.300">
    <property type="entry name" value="P-loop containing nucleotide triphosphate hydrolases"/>
    <property type="match status" value="3"/>
</dbReference>
<dbReference type="SMART" id="SM00438">
    <property type="entry name" value="ZnF_NFX"/>
    <property type="match status" value="7"/>
</dbReference>
<dbReference type="InterPro" id="IPR046439">
    <property type="entry name" value="ZF_RZ_dom"/>
</dbReference>
<dbReference type="Pfam" id="PF13087">
    <property type="entry name" value="AAA_12"/>
    <property type="match status" value="1"/>
</dbReference>
<dbReference type="Pfam" id="PF25396">
    <property type="entry name" value="ZNFX1"/>
    <property type="match status" value="1"/>
</dbReference>
<comment type="subcellular location">
    <subcellularLocation>
        <location evidence="1">Cytoplasm</location>
    </subcellularLocation>
</comment>
<keyword evidence="2" id="KW-0963">Cytoplasm</keyword>
<dbReference type="GeneID" id="126885494"/>
<feature type="compositionally biased region" description="Basic and acidic residues" evidence="8">
    <location>
        <begin position="12"/>
        <end position="26"/>
    </location>
</feature>
<evidence type="ECO:0000256" key="3">
    <source>
        <dbReference type="ARBA" id="ARBA00022723"/>
    </source>
</evidence>
<dbReference type="InterPro" id="IPR027417">
    <property type="entry name" value="P-loop_NTPase"/>
</dbReference>
<dbReference type="EnsemblMetazoa" id="XM_050652072.1">
    <property type="protein sequence ID" value="XP_050508029.1"/>
    <property type="gene ID" value="LOC126885494"/>
</dbReference>
<proteinExistence type="predicted"/>
<feature type="domain" description="RZ-type" evidence="9">
    <location>
        <begin position="1935"/>
        <end position="2004"/>
    </location>
</feature>
<evidence type="ECO:0000256" key="1">
    <source>
        <dbReference type="ARBA" id="ARBA00004496"/>
    </source>
</evidence>
<keyword evidence="5" id="KW-0863">Zinc-finger</keyword>
<evidence type="ECO:0000256" key="6">
    <source>
        <dbReference type="ARBA" id="ARBA00022833"/>
    </source>
</evidence>